<evidence type="ECO:0000313" key="6">
    <source>
        <dbReference type="EMBL" id="KOC59187.1"/>
    </source>
</evidence>
<keyword evidence="7" id="KW-1185">Reference proteome</keyword>
<accession>A0A0L7QKQ1</accession>
<keyword evidence="3" id="KW-1133">Transmembrane helix</keyword>
<evidence type="ECO:0000256" key="3">
    <source>
        <dbReference type="ARBA" id="ARBA00022989"/>
    </source>
</evidence>
<dbReference type="OrthoDB" id="9880339at2759"/>
<gene>
    <name evidence="6" type="ORF">WH47_11263</name>
</gene>
<evidence type="ECO:0000256" key="5">
    <source>
        <dbReference type="SAM" id="SignalP"/>
    </source>
</evidence>
<evidence type="ECO:0000313" key="7">
    <source>
        <dbReference type="Proteomes" id="UP000053825"/>
    </source>
</evidence>
<dbReference type="Gene3D" id="1.20.1070.10">
    <property type="entry name" value="Rhodopsin 7-helix transmembrane proteins"/>
    <property type="match status" value="1"/>
</dbReference>
<comment type="subcellular location">
    <subcellularLocation>
        <location evidence="1">Membrane</location>
    </subcellularLocation>
</comment>
<dbReference type="Proteomes" id="UP000053825">
    <property type="component" value="Unassembled WGS sequence"/>
</dbReference>
<name>A0A0L7QKQ1_9HYME</name>
<organism evidence="6 7">
    <name type="scientific">Habropoda laboriosa</name>
    <dbReference type="NCBI Taxonomy" id="597456"/>
    <lineage>
        <taxon>Eukaryota</taxon>
        <taxon>Metazoa</taxon>
        <taxon>Ecdysozoa</taxon>
        <taxon>Arthropoda</taxon>
        <taxon>Hexapoda</taxon>
        <taxon>Insecta</taxon>
        <taxon>Pterygota</taxon>
        <taxon>Neoptera</taxon>
        <taxon>Endopterygota</taxon>
        <taxon>Hymenoptera</taxon>
        <taxon>Apocrita</taxon>
        <taxon>Aculeata</taxon>
        <taxon>Apoidea</taxon>
        <taxon>Anthophila</taxon>
        <taxon>Apidae</taxon>
        <taxon>Habropoda</taxon>
    </lineage>
</organism>
<dbReference type="InterPro" id="IPR000276">
    <property type="entry name" value="GPCR_Rhodpsn"/>
</dbReference>
<dbReference type="GO" id="GO:0016020">
    <property type="term" value="C:membrane"/>
    <property type="evidence" value="ECO:0007669"/>
    <property type="project" value="UniProtKB-SubCell"/>
</dbReference>
<evidence type="ECO:0008006" key="8">
    <source>
        <dbReference type="Google" id="ProtNLM"/>
    </source>
</evidence>
<evidence type="ECO:0000256" key="2">
    <source>
        <dbReference type="ARBA" id="ARBA00022692"/>
    </source>
</evidence>
<keyword evidence="2" id="KW-0812">Transmembrane</keyword>
<reference evidence="6 7" key="1">
    <citation type="submission" date="2015-07" db="EMBL/GenBank/DDBJ databases">
        <title>The genome of Habropoda laboriosa.</title>
        <authorList>
            <person name="Pan H."/>
            <person name="Kapheim K."/>
        </authorList>
    </citation>
    <scope>NUCLEOTIDE SEQUENCE [LARGE SCALE GENOMIC DNA]</scope>
    <source>
        <strain evidence="6">0110345459</strain>
    </source>
</reference>
<dbReference type="AlphaFoldDB" id="A0A0L7QKQ1"/>
<dbReference type="GO" id="GO:0004930">
    <property type="term" value="F:G protein-coupled receptor activity"/>
    <property type="evidence" value="ECO:0007669"/>
    <property type="project" value="InterPro"/>
</dbReference>
<feature type="chain" id="PRO_5005574689" description="G-protein coupled receptors family 1 profile domain-containing protein" evidence="5">
    <location>
        <begin position="22"/>
        <end position="58"/>
    </location>
</feature>
<dbReference type="STRING" id="597456.A0A0L7QKQ1"/>
<dbReference type="Pfam" id="PF00001">
    <property type="entry name" value="7tm_1"/>
    <property type="match status" value="1"/>
</dbReference>
<keyword evidence="4" id="KW-0472">Membrane</keyword>
<evidence type="ECO:0000256" key="4">
    <source>
        <dbReference type="ARBA" id="ARBA00023136"/>
    </source>
</evidence>
<evidence type="ECO:0000256" key="1">
    <source>
        <dbReference type="ARBA" id="ARBA00004370"/>
    </source>
</evidence>
<keyword evidence="5" id="KW-0732">Signal</keyword>
<dbReference type="EMBL" id="KQ414940">
    <property type="protein sequence ID" value="KOC59187.1"/>
    <property type="molecule type" value="Genomic_DNA"/>
</dbReference>
<feature type="signal peptide" evidence="5">
    <location>
        <begin position="1"/>
        <end position="21"/>
    </location>
</feature>
<dbReference type="SUPFAM" id="SSF81321">
    <property type="entry name" value="Family A G protein-coupled receptor-like"/>
    <property type="match status" value="1"/>
</dbReference>
<sequence>MCLVNLAAADLLFTLGVPAVAYTRYTQSWRLGETICRLLPYTQVSYIFFAPTSIDRAR</sequence>
<protein>
    <recommendedName>
        <fullName evidence="8">G-protein coupled receptors family 1 profile domain-containing protein</fullName>
    </recommendedName>
</protein>
<proteinExistence type="predicted"/>